<protein>
    <submittedName>
        <fullName evidence="3">YciI family protein</fullName>
    </submittedName>
</protein>
<evidence type="ECO:0000259" key="2">
    <source>
        <dbReference type="Pfam" id="PF03795"/>
    </source>
</evidence>
<feature type="domain" description="YCII-related" evidence="2">
    <location>
        <begin position="18"/>
        <end position="87"/>
    </location>
</feature>
<keyword evidence="4" id="KW-1185">Reference proteome</keyword>
<dbReference type="SUPFAM" id="SSF54909">
    <property type="entry name" value="Dimeric alpha+beta barrel"/>
    <property type="match status" value="1"/>
</dbReference>
<dbReference type="InterPro" id="IPR011008">
    <property type="entry name" value="Dimeric_a/b-barrel"/>
</dbReference>
<dbReference type="Proteomes" id="UP001236652">
    <property type="component" value="Chromosome"/>
</dbReference>
<accession>A0ABY8V027</accession>
<dbReference type="Gene3D" id="3.30.70.1060">
    <property type="entry name" value="Dimeric alpha+beta barrel"/>
    <property type="match status" value="1"/>
</dbReference>
<dbReference type="EMBL" id="CP126446">
    <property type="protein sequence ID" value="WIF99094.1"/>
    <property type="molecule type" value="Genomic_DNA"/>
</dbReference>
<evidence type="ECO:0000313" key="3">
    <source>
        <dbReference type="EMBL" id="WIF99094.1"/>
    </source>
</evidence>
<proteinExistence type="inferred from homology"/>
<evidence type="ECO:0000256" key="1">
    <source>
        <dbReference type="ARBA" id="ARBA00007689"/>
    </source>
</evidence>
<evidence type="ECO:0000313" key="4">
    <source>
        <dbReference type="Proteomes" id="UP001236652"/>
    </source>
</evidence>
<sequence>MREYIYVLKLIPRLHEEKNWTEADEALISEHFVRLKEYCHEGKVITAGKTDREDDKGFGIVVFKEESDDKAEEFMKEDPAVKHGIMTAEVFSYRTALQSEK</sequence>
<comment type="similarity">
    <text evidence="1">Belongs to the YciI family.</text>
</comment>
<name>A0ABY8V027_9BACI</name>
<organism evidence="3 4">
    <name type="scientific">Pontibacillus chungwhensis</name>
    <dbReference type="NCBI Taxonomy" id="265426"/>
    <lineage>
        <taxon>Bacteria</taxon>
        <taxon>Bacillati</taxon>
        <taxon>Bacillota</taxon>
        <taxon>Bacilli</taxon>
        <taxon>Bacillales</taxon>
        <taxon>Bacillaceae</taxon>
        <taxon>Pontibacillus</taxon>
    </lineage>
</organism>
<gene>
    <name evidence="3" type="ORF">QNI29_05410</name>
</gene>
<reference evidence="3 4" key="1">
    <citation type="submission" date="2023-05" db="EMBL/GenBank/DDBJ databases">
        <title>Comparative genomics reveals the evidence of polycyclic aromatic hydrocarbons degradation in moderately halophilic genus Pontibacillus.</title>
        <authorList>
            <person name="Yang H."/>
            <person name="Qian Z."/>
        </authorList>
    </citation>
    <scope>NUCLEOTIDE SEQUENCE [LARGE SCALE GENOMIC DNA]</scope>
    <source>
        <strain evidence="4">HN14</strain>
    </source>
</reference>
<dbReference type="InterPro" id="IPR005545">
    <property type="entry name" value="YCII"/>
</dbReference>
<dbReference type="Pfam" id="PF03795">
    <property type="entry name" value="YCII"/>
    <property type="match status" value="1"/>
</dbReference>
<dbReference type="RefSeq" id="WP_231418318.1">
    <property type="nucleotide sequence ID" value="NZ_CP126446.1"/>
</dbReference>